<feature type="transmembrane region" description="Helical" evidence="1">
    <location>
        <begin position="58"/>
        <end position="81"/>
    </location>
</feature>
<evidence type="ECO:0000313" key="3">
    <source>
        <dbReference type="Proteomes" id="UP000633136"/>
    </source>
</evidence>
<feature type="transmembrane region" description="Helical" evidence="1">
    <location>
        <begin position="459"/>
        <end position="478"/>
    </location>
</feature>
<evidence type="ECO:0008006" key="4">
    <source>
        <dbReference type="Google" id="ProtNLM"/>
    </source>
</evidence>
<feature type="transmembrane region" description="Helical" evidence="1">
    <location>
        <begin position="484"/>
        <end position="504"/>
    </location>
</feature>
<feature type="transmembrane region" description="Helical" evidence="1">
    <location>
        <begin position="238"/>
        <end position="256"/>
    </location>
</feature>
<gene>
    <name evidence="2" type="ORF">GCM10011401_13950</name>
</gene>
<feature type="transmembrane region" description="Helical" evidence="1">
    <location>
        <begin position="330"/>
        <end position="353"/>
    </location>
</feature>
<comment type="caution">
    <text evidence="2">The sequence shown here is derived from an EMBL/GenBank/DDBJ whole genome shotgun (WGS) entry which is preliminary data.</text>
</comment>
<keyword evidence="1" id="KW-0472">Membrane</keyword>
<keyword evidence="3" id="KW-1185">Reference proteome</keyword>
<organism evidence="2 3">
    <name type="scientific">Nesterenkonia cremea</name>
    <dbReference type="NCBI Taxonomy" id="1882340"/>
    <lineage>
        <taxon>Bacteria</taxon>
        <taxon>Bacillati</taxon>
        <taxon>Actinomycetota</taxon>
        <taxon>Actinomycetes</taxon>
        <taxon>Micrococcales</taxon>
        <taxon>Micrococcaceae</taxon>
        <taxon>Nesterenkonia</taxon>
    </lineage>
</organism>
<proteinExistence type="predicted"/>
<feature type="transmembrane region" description="Helical" evidence="1">
    <location>
        <begin position="136"/>
        <end position="154"/>
    </location>
</feature>
<sequence length="526" mass="55377">MAATLIRLKLRLMANDFGRSLWTIFGTALVLIYGLGMATIFLVIQIRMGDGNESFQNVLSMSVLLGAAAFLFWILIPVFVAGGDALMDPRRFVTFAVPRRSLILGLILSAMISVGSVITVVWLIGQVMLWRWDLGALAVALLSLPLLLITYSMVAQAITTAMSAWFGGRRSRDVLALLGMAAAVGAAPIVITVMNAFETFGEALPVIVEVLSFTPLAAGPALPAAVAEGDLLGAAARLGVVLGTVLLALLVIRAALVSITERPAAASRSRTARRGAIGFFSLVPAKPWGAVAARCLTYWLKDPRYGGSLIIVPVLAVVAVFMSAQVGTVWMLLALGPFVAWVLGFGIAADISYDSTAFAQHVTAGVRGTDDRLGRAAALLVFALPLTLLAAGIPAALEGGAGTVVVSVGLSLGMLLVGVGVSSVTSARLLYPVPQPGDSPFATPQGSAGRSLVMQSASWLIMIGLMIPELVLWIVWLITSETWAAATLLLIALGKGLLVLGWGIRMGARVYDRRLPEIYQQVRSYA</sequence>
<feature type="transmembrane region" description="Helical" evidence="1">
    <location>
        <begin position="305"/>
        <end position="324"/>
    </location>
</feature>
<name>A0A917AR31_9MICC</name>
<feature type="transmembrane region" description="Helical" evidence="1">
    <location>
        <begin position="21"/>
        <end position="46"/>
    </location>
</feature>
<dbReference type="EMBL" id="BMIS01000005">
    <property type="protein sequence ID" value="GGE67755.1"/>
    <property type="molecule type" value="Genomic_DNA"/>
</dbReference>
<accession>A0A917AR31</accession>
<feature type="transmembrane region" description="Helical" evidence="1">
    <location>
        <begin position="399"/>
        <end position="421"/>
    </location>
</feature>
<keyword evidence="1" id="KW-1133">Transmembrane helix</keyword>
<dbReference type="RefSeq" id="WP_188684090.1">
    <property type="nucleotide sequence ID" value="NZ_BMIS01000005.1"/>
</dbReference>
<evidence type="ECO:0000313" key="2">
    <source>
        <dbReference type="EMBL" id="GGE67755.1"/>
    </source>
</evidence>
<evidence type="ECO:0000256" key="1">
    <source>
        <dbReference type="SAM" id="Phobius"/>
    </source>
</evidence>
<feature type="transmembrane region" description="Helical" evidence="1">
    <location>
        <begin position="102"/>
        <end position="124"/>
    </location>
</feature>
<keyword evidence="1" id="KW-0812">Transmembrane</keyword>
<feature type="transmembrane region" description="Helical" evidence="1">
    <location>
        <begin position="174"/>
        <end position="197"/>
    </location>
</feature>
<reference evidence="2" key="1">
    <citation type="journal article" date="2014" name="Int. J. Syst. Evol. Microbiol.">
        <title>Complete genome sequence of Corynebacterium casei LMG S-19264T (=DSM 44701T), isolated from a smear-ripened cheese.</title>
        <authorList>
            <consortium name="US DOE Joint Genome Institute (JGI-PGF)"/>
            <person name="Walter F."/>
            <person name="Albersmeier A."/>
            <person name="Kalinowski J."/>
            <person name="Ruckert C."/>
        </authorList>
    </citation>
    <scope>NUCLEOTIDE SEQUENCE</scope>
    <source>
        <strain evidence="2">CGMCC 1.15388</strain>
    </source>
</reference>
<protein>
    <recommendedName>
        <fullName evidence="4">ABC-2 type transport system permease protein</fullName>
    </recommendedName>
</protein>
<dbReference type="AlphaFoldDB" id="A0A917AR31"/>
<reference evidence="2" key="2">
    <citation type="submission" date="2020-09" db="EMBL/GenBank/DDBJ databases">
        <authorList>
            <person name="Sun Q."/>
            <person name="Zhou Y."/>
        </authorList>
    </citation>
    <scope>NUCLEOTIDE SEQUENCE</scope>
    <source>
        <strain evidence="2">CGMCC 1.15388</strain>
    </source>
</reference>
<feature type="transmembrane region" description="Helical" evidence="1">
    <location>
        <begin position="373"/>
        <end position="393"/>
    </location>
</feature>
<dbReference type="Proteomes" id="UP000633136">
    <property type="component" value="Unassembled WGS sequence"/>
</dbReference>